<evidence type="ECO:0000256" key="13">
    <source>
        <dbReference type="SAM" id="SignalP"/>
    </source>
</evidence>
<sequence>MLHRFRPWLLAAVSAALLAPAASFAAPAAKTADSLLWKIEKKGLAPTWVYGIAYVSDTRATSFSPAMKKAFMDSKLIGTEVKLDFNSMMEMGKAILTPEPSLAAKMDPKYYARLVPELDARGYPEVATAKMKPWGAIMLLLIPKKQTGQIPMDLLFSKMAIESQKDYFGLESMEETLKRFESIPEAKQIPLLYALIDQQEQVAKNDQTYMGAYLKQQIEQLPQLFAKEYPQLPATEAGWYDNWRNQQISGRAPQLAERIGKAAEKGDAFIGIGAQFLGGEAGVIQRLRKAGYKVTAVK</sequence>
<dbReference type="PANTHER" id="PTHR31120:SF6">
    <property type="entry name" value="METALLOPROTEASE TIKI HOMOLOG"/>
    <property type="match status" value="1"/>
</dbReference>
<keyword evidence="15" id="KW-1185">Reference proteome</keyword>
<dbReference type="GO" id="GO:0006508">
    <property type="term" value="P:proteolysis"/>
    <property type="evidence" value="ECO:0007669"/>
    <property type="project" value="UniProtKB-KW"/>
</dbReference>
<evidence type="ECO:0000256" key="6">
    <source>
        <dbReference type="ARBA" id="ARBA00022723"/>
    </source>
</evidence>
<evidence type="ECO:0000256" key="10">
    <source>
        <dbReference type="ARBA" id="ARBA00023049"/>
    </source>
</evidence>
<keyword evidence="7 13" id="KW-0732">Signal</keyword>
<evidence type="ECO:0000313" key="15">
    <source>
        <dbReference type="Proteomes" id="UP000604481"/>
    </source>
</evidence>
<evidence type="ECO:0000256" key="1">
    <source>
        <dbReference type="ARBA" id="ARBA00001936"/>
    </source>
</evidence>
<evidence type="ECO:0000256" key="12">
    <source>
        <dbReference type="ARBA" id="ARBA00023180"/>
    </source>
</evidence>
<keyword evidence="11" id="KW-0472">Membrane</keyword>
<dbReference type="Proteomes" id="UP000604481">
    <property type="component" value="Unassembled WGS sequence"/>
</dbReference>
<evidence type="ECO:0000313" key="14">
    <source>
        <dbReference type="EMBL" id="MBE9610993.1"/>
    </source>
</evidence>
<accession>A0A8J7K9A8</accession>
<reference evidence="14 15" key="1">
    <citation type="submission" date="2020-10" db="EMBL/GenBank/DDBJ databases">
        <title>The genome sequence of Chitinilyticum litopenaei 4Y14.</title>
        <authorList>
            <person name="Liu Y."/>
        </authorList>
    </citation>
    <scope>NUCLEOTIDE SEQUENCE [LARGE SCALE GENOMIC DNA]</scope>
    <source>
        <strain evidence="14 15">4Y14</strain>
    </source>
</reference>
<dbReference type="PANTHER" id="PTHR31120">
    <property type="entry name" value="METALLOPROTEASE TIKI"/>
    <property type="match status" value="1"/>
</dbReference>
<dbReference type="CDD" id="cd14789">
    <property type="entry name" value="Tiki"/>
    <property type="match status" value="1"/>
</dbReference>
<dbReference type="InterPro" id="IPR040230">
    <property type="entry name" value="TIKI1/2-like"/>
</dbReference>
<comment type="caution">
    <text evidence="14">The sequence shown here is derived from an EMBL/GenBank/DDBJ whole genome shotgun (WGS) entry which is preliminary data.</text>
</comment>
<evidence type="ECO:0000256" key="8">
    <source>
        <dbReference type="ARBA" id="ARBA00022801"/>
    </source>
</evidence>
<evidence type="ECO:0000256" key="4">
    <source>
        <dbReference type="ARBA" id="ARBA00022670"/>
    </source>
</evidence>
<dbReference type="RefSeq" id="WP_194117510.1">
    <property type="nucleotide sequence ID" value="NZ_JADFUA010000017.1"/>
</dbReference>
<comment type="cofactor">
    <cofactor evidence="2">
        <name>Co(2+)</name>
        <dbReference type="ChEBI" id="CHEBI:48828"/>
    </cofactor>
</comment>
<dbReference type="Pfam" id="PF01963">
    <property type="entry name" value="TraB_PrgY_gumN"/>
    <property type="match status" value="1"/>
</dbReference>
<comment type="subcellular location">
    <subcellularLocation>
        <location evidence="3">Membrane</location>
        <topology evidence="3">Single-pass type I membrane protein</topology>
    </subcellularLocation>
</comment>
<evidence type="ECO:0000256" key="2">
    <source>
        <dbReference type="ARBA" id="ARBA00001941"/>
    </source>
</evidence>
<evidence type="ECO:0000256" key="3">
    <source>
        <dbReference type="ARBA" id="ARBA00004479"/>
    </source>
</evidence>
<dbReference type="GO" id="GO:0004222">
    <property type="term" value="F:metalloendopeptidase activity"/>
    <property type="evidence" value="ECO:0007669"/>
    <property type="project" value="TreeGrafter"/>
</dbReference>
<evidence type="ECO:0000256" key="5">
    <source>
        <dbReference type="ARBA" id="ARBA00022692"/>
    </source>
</evidence>
<organism evidence="14 15">
    <name type="scientific">Chitinilyticum piscinae</name>
    <dbReference type="NCBI Taxonomy" id="2866724"/>
    <lineage>
        <taxon>Bacteria</taxon>
        <taxon>Pseudomonadati</taxon>
        <taxon>Pseudomonadota</taxon>
        <taxon>Betaproteobacteria</taxon>
        <taxon>Neisseriales</taxon>
        <taxon>Chitinibacteraceae</taxon>
        <taxon>Chitinilyticum</taxon>
    </lineage>
</organism>
<keyword evidence="8" id="KW-0378">Hydrolase</keyword>
<comment type="cofactor">
    <cofactor evidence="1">
        <name>Mn(2+)</name>
        <dbReference type="ChEBI" id="CHEBI:29035"/>
    </cofactor>
</comment>
<dbReference type="EMBL" id="JADFUA010000017">
    <property type="protein sequence ID" value="MBE9610993.1"/>
    <property type="molecule type" value="Genomic_DNA"/>
</dbReference>
<evidence type="ECO:0000256" key="9">
    <source>
        <dbReference type="ARBA" id="ARBA00022989"/>
    </source>
</evidence>
<keyword evidence="9" id="KW-1133">Transmembrane helix</keyword>
<feature type="signal peptide" evidence="13">
    <location>
        <begin position="1"/>
        <end position="25"/>
    </location>
</feature>
<evidence type="ECO:0000256" key="7">
    <source>
        <dbReference type="ARBA" id="ARBA00022729"/>
    </source>
</evidence>
<dbReference type="GO" id="GO:0016020">
    <property type="term" value="C:membrane"/>
    <property type="evidence" value="ECO:0007669"/>
    <property type="project" value="UniProtKB-SubCell"/>
</dbReference>
<feature type="chain" id="PRO_5035290847" evidence="13">
    <location>
        <begin position="26"/>
        <end position="298"/>
    </location>
</feature>
<keyword evidence="4" id="KW-0645">Protease</keyword>
<dbReference type="GO" id="GO:0030178">
    <property type="term" value="P:negative regulation of Wnt signaling pathway"/>
    <property type="evidence" value="ECO:0007669"/>
    <property type="project" value="InterPro"/>
</dbReference>
<protein>
    <submittedName>
        <fullName evidence="14">TraB/GumN family protein</fullName>
    </submittedName>
</protein>
<dbReference type="GO" id="GO:0046872">
    <property type="term" value="F:metal ion binding"/>
    <property type="evidence" value="ECO:0007669"/>
    <property type="project" value="UniProtKB-KW"/>
</dbReference>
<keyword evidence="5" id="KW-0812">Transmembrane</keyword>
<keyword evidence="6" id="KW-0479">Metal-binding</keyword>
<gene>
    <name evidence="14" type="ORF">INR99_16860</name>
</gene>
<name>A0A8J7K9A8_9NEIS</name>
<evidence type="ECO:0000256" key="11">
    <source>
        <dbReference type="ARBA" id="ARBA00023136"/>
    </source>
</evidence>
<dbReference type="InterPro" id="IPR002816">
    <property type="entry name" value="TraB/PrgY/GumN_fam"/>
</dbReference>
<keyword evidence="10" id="KW-0482">Metalloprotease</keyword>
<dbReference type="AlphaFoldDB" id="A0A8J7K9A8"/>
<keyword evidence="12" id="KW-0325">Glycoprotein</keyword>
<proteinExistence type="predicted"/>